<evidence type="ECO:0000256" key="1">
    <source>
        <dbReference type="ARBA" id="ARBA00004752"/>
    </source>
</evidence>
<keyword evidence="10" id="KW-1133">Transmembrane helix</keyword>
<evidence type="ECO:0000256" key="2">
    <source>
        <dbReference type="ARBA" id="ARBA00005992"/>
    </source>
</evidence>
<evidence type="ECO:0000313" key="12">
    <source>
        <dbReference type="EMBL" id="QDR80456.1"/>
    </source>
</evidence>
<keyword evidence="5" id="KW-0378">Hydrolase</keyword>
<proteinExistence type="inferred from homology"/>
<dbReference type="InterPro" id="IPR038063">
    <property type="entry name" value="Transpep_catalytic_dom"/>
</dbReference>
<dbReference type="SUPFAM" id="SSF141523">
    <property type="entry name" value="L,D-transpeptidase catalytic domain-like"/>
    <property type="match status" value="1"/>
</dbReference>
<keyword evidence="7 9" id="KW-0573">Peptidoglycan synthesis</keyword>
<dbReference type="Proteomes" id="UP000320776">
    <property type="component" value="Chromosome"/>
</dbReference>
<dbReference type="RefSeq" id="WP_246105540.1">
    <property type="nucleotide sequence ID" value="NZ_CP036259.1"/>
</dbReference>
<dbReference type="GO" id="GO:0008360">
    <property type="term" value="P:regulation of cell shape"/>
    <property type="evidence" value="ECO:0007669"/>
    <property type="project" value="UniProtKB-UniRule"/>
</dbReference>
<dbReference type="CDD" id="cd16913">
    <property type="entry name" value="YkuD_like"/>
    <property type="match status" value="1"/>
</dbReference>
<feature type="domain" description="L,D-TPase catalytic" evidence="11">
    <location>
        <begin position="55"/>
        <end position="164"/>
    </location>
</feature>
<dbReference type="AlphaFoldDB" id="A0A517DT40"/>
<dbReference type="Pfam" id="PF01471">
    <property type="entry name" value="PG_binding_1"/>
    <property type="match status" value="1"/>
</dbReference>
<dbReference type="InterPro" id="IPR005490">
    <property type="entry name" value="LD_TPept_cat_dom"/>
</dbReference>
<dbReference type="Gene3D" id="1.10.101.10">
    <property type="entry name" value="PGBD-like superfamily/PGBD"/>
    <property type="match status" value="1"/>
</dbReference>
<dbReference type="InterPro" id="IPR036366">
    <property type="entry name" value="PGBDSf"/>
</dbReference>
<evidence type="ECO:0000256" key="7">
    <source>
        <dbReference type="ARBA" id="ARBA00022984"/>
    </source>
</evidence>
<evidence type="ECO:0000256" key="6">
    <source>
        <dbReference type="ARBA" id="ARBA00022960"/>
    </source>
</evidence>
<name>A0A517DT40_9FIRM</name>
<evidence type="ECO:0000256" key="8">
    <source>
        <dbReference type="ARBA" id="ARBA00023316"/>
    </source>
</evidence>
<dbReference type="GO" id="GO:0071972">
    <property type="term" value="F:peptidoglycan L,D-transpeptidase activity"/>
    <property type="evidence" value="ECO:0007669"/>
    <property type="project" value="TreeGrafter"/>
</dbReference>
<feature type="active site" description="Nucleophile" evidence="9">
    <location>
        <position position="140"/>
    </location>
</feature>
<dbReference type="GO" id="GO:0071555">
    <property type="term" value="P:cell wall organization"/>
    <property type="evidence" value="ECO:0007669"/>
    <property type="project" value="UniProtKB-UniRule"/>
</dbReference>
<evidence type="ECO:0000256" key="3">
    <source>
        <dbReference type="ARBA" id="ARBA00022676"/>
    </source>
</evidence>
<evidence type="ECO:0000256" key="5">
    <source>
        <dbReference type="ARBA" id="ARBA00022801"/>
    </source>
</evidence>
<keyword evidence="13" id="KW-1185">Reference proteome</keyword>
<evidence type="ECO:0000256" key="9">
    <source>
        <dbReference type="PROSITE-ProRule" id="PRU01373"/>
    </source>
</evidence>
<evidence type="ECO:0000256" key="4">
    <source>
        <dbReference type="ARBA" id="ARBA00022679"/>
    </source>
</evidence>
<comment type="pathway">
    <text evidence="1 9">Cell wall biogenesis; peptidoglycan biosynthesis.</text>
</comment>
<gene>
    <name evidence="12" type="ORF">SPTER_17830</name>
</gene>
<comment type="similarity">
    <text evidence="2">Belongs to the YkuD family.</text>
</comment>
<feature type="active site" description="Proton donor/acceptor" evidence="9">
    <location>
        <position position="124"/>
    </location>
</feature>
<dbReference type="Pfam" id="PF03734">
    <property type="entry name" value="YkuD"/>
    <property type="match status" value="1"/>
</dbReference>
<dbReference type="GO" id="GO:0018104">
    <property type="term" value="P:peptidoglycan-protein cross-linking"/>
    <property type="evidence" value="ECO:0007669"/>
    <property type="project" value="TreeGrafter"/>
</dbReference>
<keyword evidence="8 9" id="KW-0961">Cell wall biogenesis/degradation</keyword>
<dbReference type="KEGG" id="sted:SPTER_17830"/>
<accession>A0A517DT40</accession>
<keyword evidence="10" id="KW-0472">Membrane</keyword>
<feature type="transmembrane region" description="Helical" evidence="10">
    <location>
        <begin position="12"/>
        <end position="32"/>
    </location>
</feature>
<dbReference type="SUPFAM" id="SSF47090">
    <property type="entry name" value="PGBD-like"/>
    <property type="match status" value="1"/>
</dbReference>
<dbReference type="InterPro" id="IPR002477">
    <property type="entry name" value="Peptidoglycan-bd-like"/>
</dbReference>
<dbReference type="PROSITE" id="PS52029">
    <property type="entry name" value="LD_TPASE"/>
    <property type="match status" value="1"/>
</dbReference>
<dbReference type="PANTHER" id="PTHR30582">
    <property type="entry name" value="L,D-TRANSPEPTIDASE"/>
    <property type="match status" value="1"/>
</dbReference>
<protein>
    <submittedName>
        <fullName evidence="12">Spore cortex-lytic enzyme</fullName>
    </submittedName>
</protein>
<keyword evidence="3" id="KW-0328">Glycosyltransferase</keyword>
<keyword evidence="10" id="KW-0812">Transmembrane</keyword>
<dbReference type="GO" id="GO:0016757">
    <property type="term" value="F:glycosyltransferase activity"/>
    <property type="evidence" value="ECO:0007669"/>
    <property type="project" value="UniProtKB-KW"/>
</dbReference>
<dbReference type="GO" id="GO:0005576">
    <property type="term" value="C:extracellular region"/>
    <property type="evidence" value="ECO:0007669"/>
    <property type="project" value="TreeGrafter"/>
</dbReference>
<dbReference type="InterPro" id="IPR036365">
    <property type="entry name" value="PGBD-like_sf"/>
</dbReference>
<keyword evidence="6 9" id="KW-0133">Cell shape</keyword>
<evidence type="ECO:0000256" key="10">
    <source>
        <dbReference type="SAM" id="Phobius"/>
    </source>
</evidence>
<organism evidence="12 13">
    <name type="scientific">Sporomusa termitida</name>
    <dbReference type="NCBI Taxonomy" id="2377"/>
    <lineage>
        <taxon>Bacteria</taxon>
        <taxon>Bacillati</taxon>
        <taxon>Bacillota</taxon>
        <taxon>Negativicutes</taxon>
        <taxon>Selenomonadales</taxon>
        <taxon>Sporomusaceae</taxon>
        <taxon>Sporomusa</taxon>
    </lineage>
</organism>
<dbReference type="Gene3D" id="2.40.440.10">
    <property type="entry name" value="L,D-transpeptidase catalytic domain-like"/>
    <property type="match status" value="1"/>
</dbReference>
<dbReference type="UniPathway" id="UPA00219"/>
<keyword evidence="4" id="KW-0808">Transferase</keyword>
<reference evidence="12 13" key="1">
    <citation type="submission" date="2019-02" db="EMBL/GenBank/DDBJ databases">
        <title>Closed genome of Sporomusa termitida DSM 4440.</title>
        <authorList>
            <person name="Poehlein A."/>
            <person name="Daniel R."/>
        </authorList>
    </citation>
    <scope>NUCLEOTIDE SEQUENCE [LARGE SCALE GENOMIC DNA]</scope>
    <source>
        <strain evidence="12 13">DSM 4440</strain>
    </source>
</reference>
<dbReference type="EMBL" id="CP036259">
    <property type="protein sequence ID" value="QDR80456.1"/>
    <property type="molecule type" value="Genomic_DNA"/>
</dbReference>
<dbReference type="PANTHER" id="PTHR30582:SF24">
    <property type="entry name" value="L,D-TRANSPEPTIDASE ERFK_SRFK-RELATED"/>
    <property type="match status" value="1"/>
</dbReference>
<evidence type="ECO:0000313" key="13">
    <source>
        <dbReference type="Proteomes" id="UP000320776"/>
    </source>
</evidence>
<evidence type="ECO:0000259" key="11">
    <source>
        <dbReference type="PROSITE" id="PS52029"/>
    </source>
</evidence>
<dbReference type="InterPro" id="IPR050979">
    <property type="entry name" value="LD-transpeptidase"/>
</dbReference>
<sequence length="241" mass="27222">MWNIFLFLRKKHFYLGVSSLIFVALLVSFWVVDYMDEVDLAALPNQPTIPPNGNVSLKINVASRMLELYNDGSVYKVYRIAVGKKETPTPIGEWTIVWKDYNWGTGFGSRWLGLNVPWGTYGIHGTNKPWSIGSFASHGCIRMRNKDVEELFEWVPINTAVKIEGSKIKFARTLKQNMAGQDVVLLQLRLKELGYLTDRADGLFGANTDKAVKQFQADKGLEATGLVTKKIFEALEIKSEI</sequence>